<proteinExistence type="predicted"/>
<dbReference type="EMBL" id="FOSK01000019">
    <property type="protein sequence ID" value="SFL16795.1"/>
    <property type="molecule type" value="Genomic_DNA"/>
</dbReference>
<dbReference type="Proteomes" id="UP000199598">
    <property type="component" value="Unassembled WGS sequence"/>
</dbReference>
<keyword evidence="2" id="KW-1185">Reference proteome</keyword>
<dbReference type="RefSeq" id="WP_093523863.1">
    <property type="nucleotide sequence ID" value="NZ_FOSK01000019.1"/>
</dbReference>
<organism evidence="1 2">
    <name type="scientific">Pseudovibrio ascidiaceicola</name>
    <dbReference type="NCBI Taxonomy" id="285279"/>
    <lineage>
        <taxon>Bacteria</taxon>
        <taxon>Pseudomonadati</taxon>
        <taxon>Pseudomonadota</taxon>
        <taxon>Alphaproteobacteria</taxon>
        <taxon>Hyphomicrobiales</taxon>
        <taxon>Stappiaceae</taxon>
        <taxon>Pseudovibrio</taxon>
    </lineage>
</organism>
<reference evidence="1 2" key="1">
    <citation type="submission" date="2016-10" db="EMBL/GenBank/DDBJ databases">
        <authorList>
            <person name="Varghese N."/>
            <person name="Submissions S."/>
        </authorList>
    </citation>
    <scope>NUCLEOTIDE SEQUENCE [LARGE SCALE GENOMIC DNA]</scope>
    <source>
        <strain evidence="1 2">DSM 16392</strain>
    </source>
</reference>
<protein>
    <submittedName>
        <fullName evidence="1">Uncharacterized protein</fullName>
    </submittedName>
</protein>
<sequence length="94" mass="10965">MPQDNPRQQQQLVEPGSIRVPGLTVKENPRINRIQFVFDEQPSEEICRILKSNAFRWSRHEDAWQRQLSLTSRKIAVKALLEIKALATSTRRGR</sequence>
<name>A0A1I4FFM5_9HYPH</name>
<accession>A0A1I4FFM5</accession>
<evidence type="ECO:0000313" key="2">
    <source>
        <dbReference type="Proteomes" id="UP000199598"/>
    </source>
</evidence>
<gene>
    <name evidence="1" type="ORF">SAMN04488518_11920</name>
</gene>
<evidence type="ECO:0000313" key="1">
    <source>
        <dbReference type="EMBL" id="SFL16795.1"/>
    </source>
</evidence>
<comment type="caution">
    <text evidence="1">The sequence shown here is derived from an EMBL/GenBank/DDBJ whole genome shotgun (WGS) entry which is preliminary data.</text>
</comment>